<feature type="domain" description="DUF5672" evidence="1">
    <location>
        <begin position="57"/>
        <end position="230"/>
    </location>
</feature>
<gene>
    <name evidence="2" type="ORF">G3567_07635</name>
</gene>
<evidence type="ECO:0000259" key="1">
    <source>
        <dbReference type="Pfam" id="PF18922"/>
    </source>
</evidence>
<dbReference type="Pfam" id="PF18922">
    <property type="entry name" value="DUF5672"/>
    <property type="match status" value="1"/>
</dbReference>
<reference evidence="2 3" key="1">
    <citation type="submission" date="2020-02" db="EMBL/GenBank/DDBJ databases">
        <title>Flavobacteriaceae Psychroflexus bacterium YR1-1, complete genome.</title>
        <authorList>
            <person name="Li Y."/>
            <person name="Wu S."/>
        </authorList>
    </citation>
    <scope>NUCLEOTIDE SEQUENCE [LARGE SCALE GENOMIC DNA]</scope>
    <source>
        <strain evidence="2 3">YR1-1</strain>
    </source>
</reference>
<dbReference type="EMBL" id="JAAIKD010000004">
    <property type="protein sequence ID" value="NEV94015.1"/>
    <property type="molecule type" value="Genomic_DNA"/>
</dbReference>
<keyword evidence="3" id="KW-1185">Reference proteome</keyword>
<proteinExistence type="predicted"/>
<dbReference type="Proteomes" id="UP000478505">
    <property type="component" value="Unassembled WGS sequence"/>
</dbReference>
<evidence type="ECO:0000313" key="2">
    <source>
        <dbReference type="EMBL" id="NEV94015.1"/>
    </source>
</evidence>
<accession>A0A6B3R4Y6</accession>
<dbReference type="AlphaFoldDB" id="A0A6B3R4Y6"/>
<organism evidence="2 3">
    <name type="scientific">Psychroflexus aurantiacus</name>
    <dbReference type="NCBI Taxonomy" id="2709310"/>
    <lineage>
        <taxon>Bacteria</taxon>
        <taxon>Pseudomonadati</taxon>
        <taxon>Bacteroidota</taxon>
        <taxon>Flavobacteriia</taxon>
        <taxon>Flavobacteriales</taxon>
        <taxon>Flavobacteriaceae</taxon>
        <taxon>Psychroflexus</taxon>
    </lineage>
</organism>
<comment type="caution">
    <text evidence="2">The sequence shown here is derived from an EMBL/GenBank/DDBJ whole genome shotgun (WGS) entry which is preliminary data.</text>
</comment>
<dbReference type="InterPro" id="IPR043729">
    <property type="entry name" value="DUF5672"/>
</dbReference>
<name>A0A6B3R4Y6_9FLAO</name>
<dbReference type="RefSeq" id="WP_164004744.1">
    <property type="nucleotide sequence ID" value="NZ_JAAIKD010000004.1"/>
</dbReference>
<sequence>MKQNLKDKYVILVPVYKDKLTHNENLVIQNLFELYNKNQIKIICPKHLQLPAALEQCDAERFDPLFFENISGYNKLLLSHEFYQRFENYKFMLIHQLDAYLFKDELDFWCDLDYDYIGAPWLRDERFIAKLFRSKKVKNRDIIFNKVGNGGLSLRKVNAFLSFFQDHQNSVKAYIHHNLFGIEDVFWSVIAPKYTSFKIPDVTTASRFSLDRKPNLGMKINNSELPFGCHGFEKNKTKGFWKNYINGLE</sequence>
<evidence type="ECO:0000313" key="3">
    <source>
        <dbReference type="Proteomes" id="UP000478505"/>
    </source>
</evidence>
<protein>
    <recommendedName>
        <fullName evidence="1">DUF5672 domain-containing protein</fullName>
    </recommendedName>
</protein>